<evidence type="ECO:0000313" key="10">
    <source>
        <dbReference type="EMBL" id="ORV81314.1"/>
    </source>
</evidence>
<feature type="transmembrane region" description="Helical" evidence="8">
    <location>
        <begin position="78"/>
        <end position="103"/>
    </location>
</feature>
<name>A0A1X1W415_MYCIR</name>
<evidence type="ECO:0000256" key="6">
    <source>
        <dbReference type="ARBA" id="ARBA00023136"/>
    </source>
</evidence>
<keyword evidence="4" id="KW-0125">Carotenoid biosynthesis</keyword>
<evidence type="ECO:0000256" key="2">
    <source>
        <dbReference type="ARBA" id="ARBA00004829"/>
    </source>
</evidence>
<evidence type="ECO:0000256" key="1">
    <source>
        <dbReference type="ARBA" id="ARBA00004141"/>
    </source>
</evidence>
<comment type="subcellular location">
    <subcellularLocation>
        <location evidence="1">Membrane</location>
        <topology evidence="1">Multi-pass membrane protein</topology>
    </subcellularLocation>
</comment>
<dbReference type="NCBIfam" id="TIGR03462">
    <property type="entry name" value="CarR_dom_SF"/>
    <property type="match status" value="1"/>
</dbReference>
<dbReference type="GO" id="GO:0016117">
    <property type="term" value="P:carotenoid biosynthetic process"/>
    <property type="evidence" value="ECO:0007669"/>
    <property type="project" value="UniProtKB-KW"/>
</dbReference>
<dbReference type="RefSeq" id="WP_024448447.1">
    <property type="nucleotide sequence ID" value="NZ_LQPC01000075.1"/>
</dbReference>
<evidence type="ECO:0000256" key="3">
    <source>
        <dbReference type="ARBA" id="ARBA00022692"/>
    </source>
</evidence>
<feature type="transmembrane region" description="Helical" evidence="8">
    <location>
        <begin position="35"/>
        <end position="58"/>
    </location>
</feature>
<reference evidence="10 11" key="1">
    <citation type="submission" date="2016-01" db="EMBL/GenBank/DDBJ databases">
        <title>The new phylogeny of the genus Mycobacterium.</title>
        <authorList>
            <person name="Tarcisio F."/>
            <person name="Conor M."/>
            <person name="Antonella G."/>
            <person name="Elisabetta G."/>
            <person name="Giulia F.S."/>
            <person name="Sara T."/>
            <person name="Anna F."/>
            <person name="Clotilde B."/>
            <person name="Roberto B."/>
            <person name="Veronica D.S."/>
            <person name="Fabio R."/>
            <person name="Monica P."/>
            <person name="Olivier J."/>
            <person name="Enrico T."/>
            <person name="Nicola S."/>
        </authorList>
    </citation>
    <scope>NUCLEOTIDE SEQUENCE [LARGE SCALE GENOMIC DNA]</scope>
    <source>
        <strain evidence="10 11">DSM 45541</strain>
    </source>
</reference>
<gene>
    <name evidence="10" type="ORF">AWC12_29010</name>
</gene>
<keyword evidence="5 8" id="KW-1133">Transmembrane helix</keyword>
<evidence type="ECO:0000256" key="7">
    <source>
        <dbReference type="ARBA" id="ARBA00023235"/>
    </source>
</evidence>
<comment type="pathway">
    <text evidence="2">Carotenoid biosynthesis.</text>
</comment>
<evidence type="ECO:0000259" key="9">
    <source>
        <dbReference type="Pfam" id="PF18916"/>
    </source>
</evidence>
<dbReference type="Pfam" id="PF18916">
    <property type="entry name" value="Lycopene_cyc"/>
    <property type="match status" value="1"/>
</dbReference>
<dbReference type="AlphaFoldDB" id="A0A1X1W415"/>
<dbReference type="Proteomes" id="UP000193622">
    <property type="component" value="Unassembled WGS sequence"/>
</dbReference>
<keyword evidence="6 8" id="KW-0472">Membrane</keyword>
<dbReference type="EMBL" id="LQPC01000075">
    <property type="protein sequence ID" value="ORV81314.1"/>
    <property type="molecule type" value="Genomic_DNA"/>
</dbReference>
<organism evidence="10 11">
    <name type="scientific">Mycolicibacterium iranicum</name>
    <name type="common">Mycobacterium iranicum</name>
    <dbReference type="NCBI Taxonomy" id="912594"/>
    <lineage>
        <taxon>Bacteria</taxon>
        <taxon>Bacillati</taxon>
        <taxon>Actinomycetota</taxon>
        <taxon>Actinomycetes</taxon>
        <taxon>Mycobacteriales</taxon>
        <taxon>Mycobacteriaceae</taxon>
        <taxon>Mycolicibacterium</taxon>
    </lineage>
</organism>
<feature type="domain" description="Lycopene cyclase" evidence="9">
    <location>
        <begin position="21"/>
        <end position="93"/>
    </location>
</feature>
<evidence type="ECO:0000256" key="8">
    <source>
        <dbReference type="SAM" id="Phobius"/>
    </source>
</evidence>
<evidence type="ECO:0000256" key="4">
    <source>
        <dbReference type="ARBA" id="ARBA00022746"/>
    </source>
</evidence>
<accession>A0A1X1W415</accession>
<dbReference type="GO" id="GO:0016020">
    <property type="term" value="C:membrane"/>
    <property type="evidence" value="ECO:0007669"/>
    <property type="project" value="UniProtKB-SubCell"/>
</dbReference>
<proteinExistence type="predicted"/>
<protein>
    <submittedName>
        <fullName evidence="10">Lycopene cyclase</fullName>
    </submittedName>
</protein>
<evidence type="ECO:0000256" key="5">
    <source>
        <dbReference type="ARBA" id="ARBA00022989"/>
    </source>
</evidence>
<sequence>MERYEYLLLMVGCLLLTGPLEVLGDGVYRQARRTAAAIIPVALVFIVWDLIAIAGEVWTYNPRYVSGLGIGALPLEELVFFLVVPLCGLLTYSAVSTILGWLSRRRPVRGVSR</sequence>
<dbReference type="GO" id="GO:0045436">
    <property type="term" value="F:lycopene beta cyclase activity"/>
    <property type="evidence" value="ECO:0007669"/>
    <property type="project" value="UniProtKB-ARBA"/>
</dbReference>
<evidence type="ECO:0000313" key="11">
    <source>
        <dbReference type="Proteomes" id="UP000193622"/>
    </source>
</evidence>
<dbReference type="InterPro" id="IPR017825">
    <property type="entry name" value="Lycopene_cyclase_dom"/>
</dbReference>
<keyword evidence="7" id="KW-0413">Isomerase</keyword>
<keyword evidence="3 8" id="KW-0812">Transmembrane</keyword>
<dbReference type="GO" id="GO:0016872">
    <property type="term" value="F:intramolecular lyase activity"/>
    <property type="evidence" value="ECO:0007669"/>
    <property type="project" value="InterPro"/>
</dbReference>
<comment type="caution">
    <text evidence="10">The sequence shown here is derived from an EMBL/GenBank/DDBJ whole genome shotgun (WGS) entry which is preliminary data.</text>
</comment>